<keyword evidence="9" id="KW-0627">Porphyrin biosynthesis</keyword>
<evidence type="ECO:0000256" key="7">
    <source>
        <dbReference type="ARBA" id="ARBA00023002"/>
    </source>
</evidence>
<dbReference type="NCBIfam" id="TIGR01469">
    <property type="entry name" value="cobA_cysG_Cterm"/>
    <property type="match status" value="1"/>
</dbReference>
<evidence type="ECO:0000256" key="12">
    <source>
        <dbReference type="ARBA" id="ARBA00060548"/>
    </source>
</evidence>
<dbReference type="GO" id="GO:0009236">
    <property type="term" value="P:cobalamin biosynthetic process"/>
    <property type="evidence" value="ECO:0007669"/>
    <property type="project" value="UniProtKB-KW"/>
</dbReference>
<keyword evidence="6" id="KW-0949">S-adenosyl-L-methionine</keyword>
<evidence type="ECO:0000256" key="9">
    <source>
        <dbReference type="ARBA" id="ARBA00023244"/>
    </source>
</evidence>
<evidence type="ECO:0000256" key="6">
    <source>
        <dbReference type="ARBA" id="ARBA00022691"/>
    </source>
</evidence>
<dbReference type="PANTHER" id="PTHR45790">
    <property type="entry name" value="SIROHEME SYNTHASE-RELATED"/>
    <property type="match status" value="1"/>
</dbReference>
<dbReference type="Proteomes" id="UP001161389">
    <property type="component" value="Unassembled WGS sequence"/>
</dbReference>
<dbReference type="CDD" id="cd11642">
    <property type="entry name" value="SUMT"/>
    <property type="match status" value="1"/>
</dbReference>
<name>A0AA37S9G2_9GAMM</name>
<dbReference type="SUPFAM" id="SSF53790">
    <property type="entry name" value="Tetrapyrrole methylase"/>
    <property type="match status" value="1"/>
</dbReference>
<comment type="pathway">
    <text evidence="12">Cofactor biosynthesis; adenosylcobalamin biosynthesis; precorrin-2 from uroporphyrinogen III: step 1/1.</text>
</comment>
<dbReference type="Gene3D" id="3.30.950.10">
    <property type="entry name" value="Methyltransferase, Cobalt-precorrin-4 Transmethylase, Domain 2"/>
    <property type="match status" value="1"/>
</dbReference>
<feature type="domain" description="Tetrapyrrole methylase" evidence="14">
    <location>
        <begin position="47"/>
        <end position="257"/>
    </location>
</feature>
<dbReference type="Pfam" id="PF00590">
    <property type="entry name" value="TP_methylase"/>
    <property type="match status" value="1"/>
</dbReference>
<dbReference type="NCBIfam" id="NF004790">
    <property type="entry name" value="PRK06136.1"/>
    <property type="match status" value="1"/>
</dbReference>
<dbReference type="GO" id="GO:0032259">
    <property type="term" value="P:methylation"/>
    <property type="evidence" value="ECO:0007669"/>
    <property type="project" value="UniProtKB-KW"/>
</dbReference>
<evidence type="ECO:0000313" key="16">
    <source>
        <dbReference type="Proteomes" id="UP001161389"/>
    </source>
</evidence>
<dbReference type="Gene3D" id="3.40.1010.10">
    <property type="entry name" value="Cobalt-precorrin-4 Transmethylase, Domain 1"/>
    <property type="match status" value="1"/>
</dbReference>
<keyword evidence="16" id="KW-1185">Reference proteome</keyword>
<dbReference type="AlphaFoldDB" id="A0AA37S9G2"/>
<keyword evidence="4" id="KW-0489">Methyltransferase</keyword>
<sequence>MLDQTSGVSSDSASAAPTTNSTSSLGVSRVLPTSLADRIPVLEAGQVALVGAGPGDPGLLTINALMLIQQADVVVCDRLVSPEIVALKPAHAELVNAGKSCKEHVLTQDQTNQLLVDLAKEGKRVVRLKGGDPYIFGRGGEEVEVLMANQVESIVVPGITSASGCSAYAGFPLTHRDYAQSVTFITGHRKQDGSLDLDWPALSSSERTVVFYMGLSNADLISSQLQAHGRSGETPVGLIERGTTSRQRVAFTTLDKLVSTIKDEGFKPPTMMIVGEVVTLAEKNQRTKEAGLAAQFEQACIVG</sequence>
<evidence type="ECO:0000256" key="4">
    <source>
        <dbReference type="ARBA" id="ARBA00022603"/>
    </source>
</evidence>
<dbReference type="RefSeq" id="WP_284380318.1">
    <property type="nucleotide sequence ID" value="NZ_BSNM01000009.1"/>
</dbReference>
<reference evidence="15" key="1">
    <citation type="journal article" date="2014" name="Int. J. Syst. Evol. Microbiol.">
        <title>Complete genome sequence of Corynebacterium casei LMG S-19264T (=DSM 44701T), isolated from a smear-ripened cheese.</title>
        <authorList>
            <consortium name="US DOE Joint Genome Institute (JGI-PGF)"/>
            <person name="Walter F."/>
            <person name="Albersmeier A."/>
            <person name="Kalinowski J."/>
            <person name="Ruckert C."/>
        </authorList>
    </citation>
    <scope>NUCLEOTIDE SEQUENCE</scope>
    <source>
        <strain evidence="15">NBRC 110071</strain>
    </source>
</reference>
<evidence type="ECO:0000256" key="11">
    <source>
        <dbReference type="ARBA" id="ARBA00025705"/>
    </source>
</evidence>
<comment type="similarity">
    <text evidence="1">Belongs to the precorrin methyltransferase family.</text>
</comment>
<feature type="region of interest" description="Disordered" evidence="13">
    <location>
        <begin position="1"/>
        <end position="27"/>
    </location>
</feature>
<evidence type="ECO:0000256" key="5">
    <source>
        <dbReference type="ARBA" id="ARBA00022679"/>
    </source>
</evidence>
<keyword evidence="5" id="KW-0808">Transferase</keyword>
<dbReference type="PANTHER" id="PTHR45790:SF1">
    <property type="entry name" value="SIROHEME SYNTHASE"/>
    <property type="match status" value="1"/>
</dbReference>
<dbReference type="EMBL" id="BSNM01000009">
    <property type="protein sequence ID" value="GLQ30893.1"/>
    <property type="molecule type" value="Genomic_DNA"/>
</dbReference>
<keyword evidence="10" id="KW-0511">Multifunctional enzyme</keyword>
<reference evidence="15" key="2">
    <citation type="submission" date="2023-01" db="EMBL/GenBank/DDBJ databases">
        <title>Draft genome sequence of Litoribrevibacter albus strain NBRC 110071.</title>
        <authorList>
            <person name="Sun Q."/>
            <person name="Mori K."/>
        </authorList>
    </citation>
    <scope>NUCLEOTIDE SEQUENCE</scope>
    <source>
        <strain evidence="15">NBRC 110071</strain>
    </source>
</reference>
<evidence type="ECO:0000256" key="3">
    <source>
        <dbReference type="ARBA" id="ARBA00022573"/>
    </source>
</evidence>
<evidence type="ECO:0000313" key="15">
    <source>
        <dbReference type="EMBL" id="GLQ30893.1"/>
    </source>
</evidence>
<keyword evidence="7" id="KW-0560">Oxidoreductase</keyword>
<evidence type="ECO:0000256" key="10">
    <source>
        <dbReference type="ARBA" id="ARBA00023268"/>
    </source>
</evidence>
<evidence type="ECO:0000256" key="13">
    <source>
        <dbReference type="SAM" id="MobiDB-lite"/>
    </source>
</evidence>
<proteinExistence type="inferred from homology"/>
<dbReference type="InterPro" id="IPR035996">
    <property type="entry name" value="4pyrrol_Methylase_sf"/>
</dbReference>
<dbReference type="InterPro" id="IPR006366">
    <property type="entry name" value="CobA/CysG_C"/>
</dbReference>
<keyword evidence="3" id="KW-0169">Cobalamin biosynthesis</keyword>
<dbReference type="InterPro" id="IPR014776">
    <property type="entry name" value="4pyrrole_Mease_sub2"/>
</dbReference>
<dbReference type="GO" id="GO:0019354">
    <property type="term" value="P:siroheme biosynthetic process"/>
    <property type="evidence" value="ECO:0007669"/>
    <property type="project" value="InterPro"/>
</dbReference>
<comment type="caution">
    <text evidence="15">The sequence shown here is derived from an EMBL/GenBank/DDBJ whole genome shotgun (WGS) entry which is preliminary data.</text>
</comment>
<dbReference type="GO" id="GO:0004851">
    <property type="term" value="F:uroporphyrin-III C-methyltransferase activity"/>
    <property type="evidence" value="ECO:0007669"/>
    <property type="project" value="UniProtKB-EC"/>
</dbReference>
<accession>A0AA37S9G2</accession>
<dbReference type="GO" id="GO:0016829">
    <property type="term" value="F:lyase activity"/>
    <property type="evidence" value="ECO:0007669"/>
    <property type="project" value="UniProtKB-KW"/>
</dbReference>
<organism evidence="15 16">
    <name type="scientific">Litoribrevibacter albus</name>
    <dbReference type="NCBI Taxonomy" id="1473156"/>
    <lineage>
        <taxon>Bacteria</taxon>
        <taxon>Pseudomonadati</taxon>
        <taxon>Pseudomonadota</taxon>
        <taxon>Gammaproteobacteria</taxon>
        <taxon>Oceanospirillales</taxon>
        <taxon>Oceanospirillaceae</taxon>
        <taxon>Litoribrevibacter</taxon>
    </lineage>
</organism>
<evidence type="ECO:0000259" key="14">
    <source>
        <dbReference type="Pfam" id="PF00590"/>
    </source>
</evidence>
<comment type="pathway">
    <text evidence="11">Porphyrin-containing compound metabolism; siroheme biosynthesis; precorrin-2 from uroporphyrinogen III: step 1/1.</text>
</comment>
<keyword evidence="8" id="KW-0456">Lyase</keyword>
<dbReference type="FunFam" id="3.40.1010.10:FF:000001">
    <property type="entry name" value="Siroheme synthase"/>
    <property type="match status" value="1"/>
</dbReference>
<dbReference type="InterPro" id="IPR014777">
    <property type="entry name" value="4pyrrole_Mease_sub1"/>
</dbReference>
<dbReference type="FunFam" id="3.30.950.10:FF:000001">
    <property type="entry name" value="Siroheme synthase"/>
    <property type="match status" value="1"/>
</dbReference>
<protein>
    <recommendedName>
        <fullName evidence="2">uroporphyrinogen-III C-methyltransferase</fullName>
        <ecNumber evidence="2">2.1.1.107</ecNumber>
    </recommendedName>
</protein>
<dbReference type="GO" id="GO:0016491">
    <property type="term" value="F:oxidoreductase activity"/>
    <property type="evidence" value="ECO:0007669"/>
    <property type="project" value="UniProtKB-KW"/>
</dbReference>
<evidence type="ECO:0000256" key="8">
    <source>
        <dbReference type="ARBA" id="ARBA00023239"/>
    </source>
</evidence>
<gene>
    <name evidence="15" type="ORF">GCM10007876_13720</name>
</gene>
<feature type="compositionally biased region" description="Low complexity" evidence="13">
    <location>
        <begin position="9"/>
        <end position="24"/>
    </location>
</feature>
<dbReference type="InterPro" id="IPR000878">
    <property type="entry name" value="4pyrrol_Mease"/>
</dbReference>
<dbReference type="InterPro" id="IPR050161">
    <property type="entry name" value="Siro_Cobalamin_biosynth"/>
</dbReference>
<evidence type="ECO:0000256" key="1">
    <source>
        <dbReference type="ARBA" id="ARBA00005879"/>
    </source>
</evidence>
<evidence type="ECO:0000256" key="2">
    <source>
        <dbReference type="ARBA" id="ARBA00012162"/>
    </source>
</evidence>
<dbReference type="EC" id="2.1.1.107" evidence="2"/>